<dbReference type="InterPro" id="IPR021707">
    <property type="entry name" value="DUF3290"/>
</dbReference>
<dbReference type="RefSeq" id="WP_129032723.1">
    <property type="nucleotide sequence ID" value="NZ_CP059603.1"/>
</dbReference>
<name>A0A4Q0VJQ7_9LACO</name>
<dbReference type="Proteomes" id="UP000290602">
    <property type="component" value="Unassembled WGS sequence"/>
</dbReference>
<gene>
    <name evidence="1" type="ORF">DXH47_07435</name>
</gene>
<evidence type="ECO:0000313" key="2">
    <source>
        <dbReference type="Proteomes" id="UP000290602"/>
    </source>
</evidence>
<keyword evidence="2" id="KW-1185">Reference proteome</keyword>
<evidence type="ECO:0000313" key="1">
    <source>
        <dbReference type="EMBL" id="RXI78294.1"/>
    </source>
</evidence>
<comment type="caution">
    <text evidence="1">The sequence shown here is derived from an EMBL/GenBank/DDBJ whole genome shotgun (WGS) entry which is preliminary data.</text>
</comment>
<sequence length="148" mass="17238">MTFYTYDYLKDQNQGWQYLRFILIAVLIVVFIGFLAYYLQHRWNVKYKDLTVITGAIILLFIGFQINDLANMHSSSEQTSAITSTVKEVAKRLDVKPQKIYVNETSSTDNLLFKTPKGYYRTDYNSDGSEFVLEKLTLHDPKITITKE</sequence>
<dbReference type="OrthoDB" id="3232508at2"/>
<protein>
    <submittedName>
        <fullName evidence="1">DUF3290 domain-containing protein</fullName>
    </submittedName>
</protein>
<reference evidence="1 2" key="1">
    <citation type="submission" date="2018-08" db="EMBL/GenBank/DDBJ databases">
        <title>Lactobacillus suantsai sp. nov., isolated from traditional fermented suan-tsai in Taiwan.</title>
        <authorList>
            <person name="Huang C.-H."/>
        </authorList>
    </citation>
    <scope>NUCLEOTIDE SEQUENCE [LARGE SCALE GENOMIC DNA]</scope>
    <source>
        <strain evidence="1 2">BCRC 12945</strain>
    </source>
</reference>
<dbReference type="AlphaFoldDB" id="A0A4Q0VJQ7"/>
<accession>A0A4Q0VJQ7</accession>
<organism evidence="1 2">
    <name type="scientific">Levilactobacillus suantsaii</name>
    <dbReference type="NCBI Taxonomy" id="2292255"/>
    <lineage>
        <taxon>Bacteria</taxon>
        <taxon>Bacillati</taxon>
        <taxon>Bacillota</taxon>
        <taxon>Bacilli</taxon>
        <taxon>Lactobacillales</taxon>
        <taxon>Lactobacillaceae</taxon>
        <taxon>Levilactobacillus</taxon>
    </lineage>
</organism>
<dbReference type="EMBL" id="QXIL01000013">
    <property type="protein sequence ID" value="RXI78294.1"/>
    <property type="molecule type" value="Genomic_DNA"/>
</dbReference>
<proteinExistence type="predicted"/>
<dbReference type="Pfam" id="PF11694">
    <property type="entry name" value="DUF3290"/>
    <property type="match status" value="1"/>
</dbReference>